<dbReference type="PROSITE" id="PS51471">
    <property type="entry name" value="FE2OG_OXY"/>
    <property type="match status" value="1"/>
</dbReference>
<dbReference type="AlphaFoldDB" id="A0A1W1D5A2"/>
<evidence type="ECO:0000259" key="7">
    <source>
        <dbReference type="PROSITE" id="PS51471"/>
    </source>
</evidence>
<evidence type="ECO:0000256" key="4">
    <source>
        <dbReference type="ARBA" id="ARBA00022964"/>
    </source>
</evidence>
<proteinExistence type="predicted"/>
<sequence length="197" mass="23057">MSYEKLYTKIADALTNDGYVVIEDSLEDFLADGLLKNAQNGENFKEAGISSTQNLHIDKKRRRDKIRWLDGDDKYEKEFLSFSEGLKLFLNQNLYLGLKYYEAHFAIYDIDDFYEKHLDSFKNSKNRVVTTVYYLNECQGGELVIYDNNDNVIKTVQPKKNTLVVFLSEKFPHEVRPVFSKRFSIAGWFRVDDLIGF</sequence>
<reference evidence="8" key="1">
    <citation type="submission" date="2016-10" db="EMBL/GenBank/DDBJ databases">
        <authorList>
            <person name="de Groot N.N."/>
        </authorList>
    </citation>
    <scope>NUCLEOTIDE SEQUENCE</scope>
</reference>
<dbReference type="InterPro" id="IPR044862">
    <property type="entry name" value="Pro_4_hyd_alph_FE2OG_OXY"/>
</dbReference>
<evidence type="ECO:0000256" key="5">
    <source>
        <dbReference type="ARBA" id="ARBA00023002"/>
    </source>
</evidence>
<comment type="cofactor">
    <cofactor evidence="1">
        <name>L-ascorbate</name>
        <dbReference type="ChEBI" id="CHEBI:38290"/>
    </cofactor>
</comment>
<dbReference type="Pfam" id="PF13640">
    <property type="entry name" value="2OG-FeII_Oxy_3"/>
    <property type="match status" value="1"/>
</dbReference>
<dbReference type="GO" id="GO:0071456">
    <property type="term" value="P:cellular response to hypoxia"/>
    <property type="evidence" value="ECO:0007669"/>
    <property type="project" value="TreeGrafter"/>
</dbReference>
<dbReference type="GO" id="GO:0031543">
    <property type="term" value="F:peptidyl-proline dioxygenase activity"/>
    <property type="evidence" value="ECO:0007669"/>
    <property type="project" value="TreeGrafter"/>
</dbReference>
<keyword evidence="3" id="KW-0847">Vitamin C</keyword>
<dbReference type="InterPro" id="IPR005123">
    <property type="entry name" value="Oxoglu/Fe-dep_dioxygenase_dom"/>
</dbReference>
<evidence type="ECO:0000256" key="1">
    <source>
        <dbReference type="ARBA" id="ARBA00001961"/>
    </source>
</evidence>
<dbReference type="PANTHER" id="PTHR12907:SF26">
    <property type="entry name" value="HIF PROLYL HYDROXYLASE, ISOFORM C"/>
    <property type="match status" value="1"/>
</dbReference>
<dbReference type="PANTHER" id="PTHR12907">
    <property type="entry name" value="EGL NINE HOMOLOG-RELATED"/>
    <property type="match status" value="1"/>
</dbReference>
<dbReference type="SMART" id="SM00702">
    <property type="entry name" value="P4Hc"/>
    <property type="match status" value="1"/>
</dbReference>
<keyword evidence="2" id="KW-0479">Metal-binding</keyword>
<dbReference type="Gene3D" id="2.60.120.620">
    <property type="entry name" value="q2cbj1_9rhob like domain"/>
    <property type="match status" value="1"/>
</dbReference>
<gene>
    <name evidence="8" type="ORF">MNB_SM-3-1027</name>
</gene>
<dbReference type="GO" id="GO:0008198">
    <property type="term" value="F:ferrous iron binding"/>
    <property type="evidence" value="ECO:0007669"/>
    <property type="project" value="TreeGrafter"/>
</dbReference>
<name>A0A1W1D5A2_9ZZZZ</name>
<dbReference type="InterPro" id="IPR051559">
    <property type="entry name" value="HIF_prolyl_hydroxylases"/>
</dbReference>
<dbReference type="EMBL" id="FPHP01000044">
    <property type="protein sequence ID" value="SFV75612.1"/>
    <property type="molecule type" value="Genomic_DNA"/>
</dbReference>
<evidence type="ECO:0000256" key="6">
    <source>
        <dbReference type="ARBA" id="ARBA00023004"/>
    </source>
</evidence>
<keyword evidence="4" id="KW-0223">Dioxygenase</keyword>
<evidence type="ECO:0000256" key="2">
    <source>
        <dbReference type="ARBA" id="ARBA00022723"/>
    </source>
</evidence>
<keyword evidence="6" id="KW-0408">Iron</keyword>
<dbReference type="InterPro" id="IPR006620">
    <property type="entry name" value="Pro_4_hyd_alph"/>
</dbReference>
<protein>
    <submittedName>
        <fullName evidence="8">SM-20-related protein</fullName>
    </submittedName>
</protein>
<keyword evidence="5" id="KW-0560">Oxidoreductase</keyword>
<evidence type="ECO:0000256" key="3">
    <source>
        <dbReference type="ARBA" id="ARBA00022896"/>
    </source>
</evidence>
<organism evidence="8">
    <name type="scientific">hydrothermal vent metagenome</name>
    <dbReference type="NCBI Taxonomy" id="652676"/>
    <lineage>
        <taxon>unclassified sequences</taxon>
        <taxon>metagenomes</taxon>
        <taxon>ecological metagenomes</taxon>
    </lineage>
</organism>
<feature type="domain" description="Fe2OG dioxygenase" evidence="7">
    <location>
        <begin position="99"/>
        <end position="191"/>
    </location>
</feature>
<dbReference type="GO" id="GO:0031418">
    <property type="term" value="F:L-ascorbic acid binding"/>
    <property type="evidence" value="ECO:0007669"/>
    <property type="project" value="UniProtKB-KW"/>
</dbReference>
<accession>A0A1W1D5A2</accession>
<evidence type="ECO:0000313" key="8">
    <source>
        <dbReference type="EMBL" id="SFV75612.1"/>
    </source>
</evidence>